<protein>
    <submittedName>
        <fullName evidence="2">NF038130 family PEP-CTERM protein</fullName>
    </submittedName>
</protein>
<accession>A0A8J7LDR1</accession>
<keyword evidence="3" id="KW-1185">Reference proteome</keyword>
<dbReference type="EMBL" id="JAECZA010000005">
    <property type="protein sequence ID" value="MBH8571954.1"/>
    <property type="molecule type" value="Genomic_DNA"/>
</dbReference>
<dbReference type="RefSeq" id="WP_214430790.1">
    <property type="nucleotide sequence ID" value="NZ_CAWPUQ010000284.1"/>
</dbReference>
<dbReference type="Gene3D" id="1.10.287.1490">
    <property type="match status" value="1"/>
</dbReference>
<sequence length="448" mass="47446">MKKTFQTLVIGASMAVGVSAIANAPARAVDFTFNNLNEINTYTGGSNGTFIRGDATAAAKALKDKNASSNVELWYSTENPTSNVGFTAKQGKDSATVSSVTASDWNSFGSQWLGDLLSSYTPFQSVWNGFSDNTKAQVTSYFPLLGMGDPNIGGFQFGQNGGVELQLVGHLDVKAKLSSTISTQISDTWNGMKSLFPTQTTPPTLSQVETLIPQMQTQLAALPGQITTLQTQQDTVSGQIVTLQTQLAAIPGQIATLQTQLTATSLQITTLQAKLAITTNAADKKTLQTQIDQATALKTQLTGQITQANTLKTQLPGQITQATALKTQLTNQIAQANTLKTQLPGQITQLTSFKDILTLQATLNGYQGEIGASEIAKVVTGGKTYYAYSFNPTASGITASDDGVSYSAIYTWKTPGYSTRVPEPSVVLGILGVAGIVVTQRKLKKVSN</sequence>
<comment type="caution">
    <text evidence="2">The sequence shown here is derived from an EMBL/GenBank/DDBJ whole genome shotgun (WGS) entry which is preliminary data.</text>
</comment>
<evidence type="ECO:0000256" key="1">
    <source>
        <dbReference type="SAM" id="SignalP"/>
    </source>
</evidence>
<proteinExistence type="predicted"/>
<organism evidence="2 3">
    <name type="scientific">Dendronalium phyllosphericum CENA369</name>
    <dbReference type="NCBI Taxonomy" id="1725256"/>
    <lineage>
        <taxon>Bacteria</taxon>
        <taxon>Bacillati</taxon>
        <taxon>Cyanobacteriota</taxon>
        <taxon>Cyanophyceae</taxon>
        <taxon>Nostocales</taxon>
        <taxon>Nostocaceae</taxon>
        <taxon>Dendronalium</taxon>
        <taxon>Dendronalium phyllosphericum</taxon>
    </lineage>
</organism>
<evidence type="ECO:0000313" key="3">
    <source>
        <dbReference type="Proteomes" id="UP000662314"/>
    </source>
</evidence>
<gene>
    <name evidence="2" type="ORF">I8752_02680</name>
</gene>
<dbReference type="NCBIfam" id="NF038130">
    <property type="entry name" value="PEP_NF038130"/>
    <property type="match status" value="1"/>
</dbReference>
<evidence type="ECO:0000313" key="2">
    <source>
        <dbReference type="EMBL" id="MBH8571954.1"/>
    </source>
</evidence>
<keyword evidence="1" id="KW-0732">Signal</keyword>
<reference evidence="2 3" key="1">
    <citation type="journal article" date="2021" name="Int. J. Syst. Evol. Microbiol.">
        <title>Amazonocrinis nigriterrae gen. nov., sp. nov., Atlanticothrix silvestris gen. nov., sp. nov. and Dendronalium phyllosphericum gen. nov., sp. nov., nostocacean cyanobacteria from Brazilian environments.</title>
        <authorList>
            <person name="Alvarenga D.O."/>
            <person name="Andreote A.P.D."/>
            <person name="Branco L.H.Z."/>
            <person name="Delbaje E."/>
            <person name="Cruz R.B."/>
            <person name="Varani A.M."/>
            <person name="Fiore M.F."/>
        </authorList>
    </citation>
    <scope>NUCLEOTIDE SEQUENCE [LARGE SCALE GENOMIC DNA]</scope>
    <source>
        <strain evidence="2 3">CENA369</strain>
    </source>
</reference>
<dbReference type="AlphaFoldDB" id="A0A8J7LDR1"/>
<name>A0A8J7LDR1_9NOST</name>
<dbReference type="Proteomes" id="UP000662314">
    <property type="component" value="Unassembled WGS sequence"/>
</dbReference>
<feature type="chain" id="PRO_5035163169" evidence="1">
    <location>
        <begin position="25"/>
        <end position="448"/>
    </location>
</feature>
<feature type="signal peptide" evidence="1">
    <location>
        <begin position="1"/>
        <end position="24"/>
    </location>
</feature>